<name>A0ABV0WCE8_9TELE</name>
<organism evidence="1 2">
    <name type="scientific">Xenotaenia resolanae</name>
    <dbReference type="NCBI Taxonomy" id="208358"/>
    <lineage>
        <taxon>Eukaryota</taxon>
        <taxon>Metazoa</taxon>
        <taxon>Chordata</taxon>
        <taxon>Craniata</taxon>
        <taxon>Vertebrata</taxon>
        <taxon>Euteleostomi</taxon>
        <taxon>Actinopterygii</taxon>
        <taxon>Neopterygii</taxon>
        <taxon>Teleostei</taxon>
        <taxon>Neoteleostei</taxon>
        <taxon>Acanthomorphata</taxon>
        <taxon>Ovalentaria</taxon>
        <taxon>Atherinomorphae</taxon>
        <taxon>Cyprinodontiformes</taxon>
        <taxon>Goodeidae</taxon>
        <taxon>Xenotaenia</taxon>
    </lineage>
</organism>
<accession>A0ABV0WCE8</accession>
<evidence type="ECO:0000313" key="2">
    <source>
        <dbReference type="Proteomes" id="UP001444071"/>
    </source>
</evidence>
<sequence length="99" mass="11077">MTESLWHPLFISKTVPTSLHTAVTQVTSMKKQGLKPSIFIFHPFPAYLQSESRTAVKAVVEVTVIRKPVRNCRYCGAATHSMSLSVGHPEKKKKTQALR</sequence>
<reference evidence="1 2" key="1">
    <citation type="submission" date="2021-06" db="EMBL/GenBank/DDBJ databases">
        <authorList>
            <person name="Palmer J.M."/>
        </authorList>
    </citation>
    <scope>NUCLEOTIDE SEQUENCE [LARGE SCALE GENOMIC DNA]</scope>
    <source>
        <strain evidence="1 2">XR_2019</strain>
        <tissue evidence="1">Muscle</tissue>
    </source>
</reference>
<gene>
    <name evidence="1" type="ORF">XENORESO_014126</name>
</gene>
<keyword evidence="2" id="KW-1185">Reference proteome</keyword>
<dbReference type="EMBL" id="JAHRIM010040485">
    <property type="protein sequence ID" value="MEQ2266652.1"/>
    <property type="molecule type" value="Genomic_DNA"/>
</dbReference>
<dbReference type="Proteomes" id="UP001444071">
    <property type="component" value="Unassembled WGS sequence"/>
</dbReference>
<protein>
    <submittedName>
        <fullName evidence="1">Uncharacterized protein</fullName>
    </submittedName>
</protein>
<comment type="caution">
    <text evidence="1">The sequence shown here is derived from an EMBL/GenBank/DDBJ whole genome shotgun (WGS) entry which is preliminary data.</text>
</comment>
<evidence type="ECO:0000313" key="1">
    <source>
        <dbReference type="EMBL" id="MEQ2266652.1"/>
    </source>
</evidence>
<proteinExistence type="predicted"/>